<reference evidence="5" key="1">
    <citation type="journal article" date="2017" name="Int. J. Syst. Evol. Microbiol.">
        <title>Notoacmeibacter marinus gen. nov., sp. nov., isolated from the gut of a limpet and proposal of Notoacmeibacteraceae fam. nov. in the order Rhizobiales of the class Alphaproteobacteria.</title>
        <authorList>
            <person name="Huang Z."/>
            <person name="Guo F."/>
            <person name="Lai Q."/>
        </authorList>
    </citation>
    <scope>NUCLEOTIDE SEQUENCE [LARGE SCALE GENOMIC DNA]</scope>
    <source>
        <strain evidence="5">XMTR2A4</strain>
    </source>
</reference>
<dbReference type="OrthoDB" id="9807125at2"/>
<dbReference type="RefSeq" id="WP_094077995.1">
    <property type="nucleotide sequence ID" value="NZ_NBYO01000003.1"/>
</dbReference>
<dbReference type="PROSITE" id="PS51371">
    <property type="entry name" value="CBS"/>
    <property type="match status" value="2"/>
</dbReference>
<gene>
    <name evidence="4" type="ORF">B7H23_13560</name>
</gene>
<evidence type="ECO:0000313" key="5">
    <source>
        <dbReference type="Proteomes" id="UP000215405"/>
    </source>
</evidence>
<proteinExistence type="predicted"/>
<keyword evidence="1 2" id="KW-0129">CBS domain</keyword>
<dbReference type="Proteomes" id="UP000215405">
    <property type="component" value="Unassembled WGS sequence"/>
</dbReference>
<dbReference type="CDD" id="cd04623">
    <property type="entry name" value="CBS_pair_bac_euk"/>
    <property type="match status" value="1"/>
</dbReference>
<feature type="domain" description="CBS" evidence="3">
    <location>
        <begin position="10"/>
        <end position="65"/>
    </location>
</feature>
<dbReference type="InterPro" id="IPR046342">
    <property type="entry name" value="CBS_dom_sf"/>
</dbReference>
<dbReference type="PANTHER" id="PTHR43080">
    <property type="entry name" value="CBS DOMAIN-CONTAINING PROTEIN CBSX3, MITOCHONDRIAL"/>
    <property type="match status" value="1"/>
</dbReference>
<dbReference type="InterPro" id="IPR051257">
    <property type="entry name" value="Diverse_CBS-Domain"/>
</dbReference>
<protein>
    <submittedName>
        <fullName evidence="4">Inosine-5-monophosphate dehydrogenase</fullName>
    </submittedName>
</protein>
<feature type="domain" description="CBS" evidence="3">
    <location>
        <begin position="75"/>
        <end position="131"/>
    </location>
</feature>
<keyword evidence="5" id="KW-1185">Reference proteome</keyword>
<evidence type="ECO:0000256" key="2">
    <source>
        <dbReference type="PROSITE-ProRule" id="PRU00703"/>
    </source>
</evidence>
<dbReference type="Gene3D" id="3.10.580.10">
    <property type="entry name" value="CBS-domain"/>
    <property type="match status" value="1"/>
</dbReference>
<dbReference type="Pfam" id="PF00571">
    <property type="entry name" value="CBS"/>
    <property type="match status" value="2"/>
</dbReference>
<dbReference type="PANTHER" id="PTHR43080:SF2">
    <property type="entry name" value="CBS DOMAIN-CONTAINING PROTEIN"/>
    <property type="match status" value="1"/>
</dbReference>
<dbReference type="InterPro" id="IPR000644">
    <property type="entry name" value="CBS_dom"/>
</dbReference>
<evidence type="ECO:0000256" key="1">
    <source>
        <dbReference type="ARBA" id="ARBA00023122"/>
    </source>
</evidence>
<dbReference type="EMBL" id="NBYO01000003">
    <property type="protein sequence ID" value="OXS99212.1"/>
    <property type="molecule type" value="Genomic_DNA"/>
</dbReference>
<dbReference type="InterPro" id="IPR044725">
    <property type="entry name" value="CBSX3_CBS_dom"/>
</dbReference>
<name>A0A231UTD7_9HYPH</name>
<evidence type="ECO:0000259" key="3">
    <source>
        <dbReference type="PROSITE" id="PS51371"/>
    </source>
</evidence>
<comment type="caution">
    <text evidence="4">The sequence shown here is derived from an EMBL/GenBank/DDBJ whole genome shotgun (WGS) entry which is preliminary data.</text>
</comment>
<accession>A0A231UTD7</accession>
<dbReference type="SMART" id="SM00116">
    <property type="entry name" value="CBS"/>
    <property type="match status" value="2"/>
</dbReference>
<dbReference type="AlphaFoldDB" id="A0A231UTD7"/>
<organism evidence="4 5">
    <name type="scientific">Notoacmeibacter marinus</name>
    <dbReference type="NCBI Taxonomy" id="1876515"/>
    <lineage>
        <taxon>Bacteria</taxon>
        <taxon>Pseudomonadati</taxon>
        <taxon>Pseudomonadota</taxon>
        <taxon>Alphaproteobacteria</taxon>
        <taxon>Hyphomicrobiales</taxon>
        <taxon>Notoacmeibacteraceae</taxon>
        <taxon>Notoacmeibacter</taxon>
    </lineage>
</organism>
<sequence>MNVRQILEQKGRDVATFGPDATLSEATALLAEKKIGALVVVTEETIVGILSERDAVRAIADHGASALDRPLSDFMTSDVKNCSENSTVEEVMDQMTDGRFRHLPVVEDGKMVGIISIGDVVKRRIRQAQEEADSLKQYIAS</sequence>
<evidence type="ECO:0000313" key="4">
    <source>
        <dbReference type="EMBL" id="OXS99212.1"/>
    </source>
</evidence>
<dbReference type="SUPFAM" id="SSF54631">
    <property type="entry name" value="CBS-domain pair"/>
    <property type="match status" value="1"/>
</dbReference>